<evidence type="ECO:0000313" key="3">
    <source>
        <dbReference type="Proteomes" id="UP000321523"/>
    </source>
</evidence>
<sequence>MSAPIEAVGGASGDRRLIRRHDQFAKTLLDQPGIADAFLRERLPAAAAAQLSAEPAIDRSESFVDPTLAELRGDRIYSLATREGRPFLIWTLVEHKSSPEADAIVQVLGYLTGVASSNAQRRINPDGTVWIVPVPVFAVILYHGIDRWSLPTSLGAAYGLPAEMVGEGLLDFSYTLVDLTTIPDEELSGHPELQAGLLVLKYAARDDDPEVTLDRLLGAAAVVGLSIVRIVVRYLFGTSDAAQLGRLRTVLGRMIPGQEDDVMPTIADVFVAEGVAKGLVQGHAQAKTETLMRMLRRRFGEVPETIELKVSSAPVADIDNWIDAIVDGKPLDAVFEDPKH</sequence>
<dbReference type="AlphaFoldDB" id="A0A512DLG4"/>
<organism evidence="2 3">
    <name type="scientific">Skermanella aerolata</name>
    <dbReference type="NCBI Taxonomy" id="393310"/>
    <lineage>
        <taxon>Bacteria</taxon>
        <taxon>Pseudomonadati</taxon>
        <taxon>Pseudomonadota</taxon>
        <taxon>Alphaproteobacteria</taxon>
        <taxon>Rhodospirillales</taxon>
        <taxon>Azospirillaceae</taxon>
        <taxon>Skermanella</taxon>
    </lineage>
</organism>
<dbReference type="InterPro" id="IPR051699">
    <property type="entry name" value="Rpn/YhgA-like_nuclease"/>
</dbReference>
<dbReference type="PANTHER" id="PTHR34611:SF2">
    <property type="entry name" value="INACTIVE RECOMBINATION-PROMOTING NUCLEASE-LIKE PROTEIN RPNE-RELATED"/>
    <property type="match status" value="1"/>
</dbReference>
<dbReference type="InterPro" id="IPR006842">
    <property type="entry name" value="Transposase_31"/>
</dbReference>
<accession>A0A512DLG4</accession>
<dbReference type="OrthoDB" id="932587at2"/>
<proteinExistence type="predicted"/>
<dbReference type="RefSeq" id="WP_044426958.1">
    <property type="nucleotide sequence ID" value="NZ_BJYZ01000006.1"/>
</dbReference>
<evidence type="ECO:0000313" key="2">
    <source>
        <dbReference type="EMBL" id="GEO37324.1"/>
    </source>
</evidence>
<dbReference type="GO" id="GO:0006310">
    <property type="term" value="P:DNA recombination"/>
    <property type="evidence" value="ECO:0007669"/>
    <property type="project" value="TreeGrafter"/>
</dbReference>
<name>A0A512DLG4_9PROT</name>
<protein>
    <submittedName>
        <fullName evidence="2">Transposase</fullName>
    </submittedName>
</protein>
<comment type="caution">
    <text evidence="2">The sequence shown here is derived from an EMBL/GenBank/DDBJ whole genome shotgun (WGS) entry which is preliminary data.</text>
</comment>
<dbReference type="PANTHER" id="PTHR34611">
    <property type="match status" value="1"/>
</dbReference>
<feature type="domain" description="Transposase (putative) YhgA-like" evidence="1">
    <location>
        <begin position="20"/>
        <end position="211"/>
    </location>
</feature>
<dbReference type="EMBL" id="BJYZ01000006">
    <property type="protein sequence ID" value="GEO37324.1"/>
    <property type="molecule type" value="Genomic_DNA"/>
</dbReference>
<dbReference type="Proteomes" id="UP000321523">
    <property type="component" value="Unassembled WGS sequence"/>
</dbReference>
<reference evidence="2 3" key="1">
    <citation type="submission" date="2019-07" db="EMBL/GenBank/DDBJ databases">
        <title>Whole genome shotgun sequence of Skermanella aerolata NBRC 106429.</title>
        <authorList>
            <person name="Hosoyama A."/>
            <person name="Uohara A."/>
            <person name="Ohji S."/>
            <person name="Ichikawa N."/>
        </authorList>
    </citation>
    <scope>NUCLEOTIDE SEQUENCE [LARGE SCALE GENOMIC DNA]</scope>
    <source>
        <strain evidence="2 3">NBRC 106429</strain>
    </source>
</reference>
<dbReference type="GO" id="GO:1990238">
    <property type="term" value="F:double-stranded DNA endonuclease activity"/>
    <property type="evidence" value="ECO:0007669"/>
    <property type="project" value="TreeGrafter"/>
</dbReference>
<keyword evidence="3" id="KW-1185">Reference proteome</keyword>
<dbReference type="Pfam" id="PF04754">
    <property type="entry name" value="Transposase_31"/>
    <property type="match status" value="1"/>
</dbReference>
<gene>
    <name evidence="2" type="ORF">SAE02_14720</name>
</gene>
<evidence type="ECO:0000259" key="1">
    <source>
        <dbReference type="Pfam" id="PF04754"/>
    </source>
</evidence>